<accession>A0ABR2QMG5</accession>
<dbReference type="Proteomes" id="UP001396334">
    <property type="component" value="Unassembled WGS sequence"/>
</dbReference>
<keyword evidence="2" id="KW-1185">Reference proteome</keyword>
<protein>
    <submittedName>
        <fullName evidence="1">Uncharacterized protein</fullName>
    </submittedName>
</protein>
<dbReference type="EMBL" id="JBBPBN010000035">
    <property type="protein sequence ID" value="KAK9001860.1"/>
    <property type="molecule type" value="Genomic_DNA"/>
</dbReference>
<organism evidence="1 2">
    <name type="scientific">Hibiscus sabdariffa</name>
    <name type="common">roselle</name>
    <dbReference type="NCBI Taxonomy" id="183260"/>
    <lineage>
        <taxon>Eukaryota</taxon>
        <taxon>Viridiplantae</taxon>
        <taxon>Streptophyta</taxon>
        <taxon>Embryophyta</taxon>
        <taxon>Tracheophyta</taxon>
        <taxon>Spermatophyta</taxon>
        <taxon>Magnoliopsida</taxon>
        <taxon>eudicotyledons</taxon>
        <taxon>Gunneridae</taxon>
        <taxon>Pentapetalae</taxon>
        <taxon>rosids</taxon>
        <taxon>malvids</taxon>
        <taxon>Malvales</taxon>
        <taxon>Malvaceae</taxon>
        <taxon>Malvoideae</taxon>
        <taxon>Hibiscus</taxon>
    </lineage>
</organism>
<gene>
    <name evidence="1" type="ORF">V6N11_024558</name>
</gene>
<sequence>MPFLIPLISSVVSSAHNRIASRLLNALPTKPHRSVVPSFLNCQSPSMAASKESLRKVLAEKLSAVEAHGNVLGFRKRKQLSHIPILLDKI</sequence>
<name>A0ABR2QMG5_9ROSI</name>
<evidence type="ECO:0000313" key="2">
    <source>
        <dbReference type="Proteomes" id="UP001396334"/>
    </source>
</evidence>
<proteinExistence type="predicted"/>
<reference evidence="1 2" key="1">
    <citation type="journal article" date="2024" name="G3 (Bethesda)">
        <title>Genome assembly of Hibiscus sabdariffa L. provides insights into metabolisms of medicinal natural products.</title>
        <authorList>
            <person name="Kim T."/>
        </authorList>
    </citation>
    <scope>NUCLEOTIDE SEQUENCE [LARGE SCALE GENOMIC DNA]</scope>
    <source>
        <strain evidence="1">TK-2024</strain>
        <tissue evidence="1">Old leaves</tissue>
    </source>
</reference>
<comment type="caution">
    <text evidence="1">The sequence shown here is derived from an EMBL/GenBank/DDBJ whole genome shotgun (WGS) entry which is preliminary data.</text>
</comment>
<evidence type="ECO:0000313" key="1">
    <source>
        <dbReference type="EMBL" id="KAK9001860.1"/>
    </source>
</evidence>